<comment type="similarity">
    <text evidence="1 2">Belongs to the anti-sigma-factor antagonist family.</text>
</comment>
<dbReference type="InterPro" id="IPR002645">
    <property type="entry name" value="STAS_dom"/>
</dbReference>
<dbReference type="Proteomes" id="UP001304461">
    <property type="component" value="Unassembled WGS sequence"/>
</dbReference>
<gene>
    <name evidence="4" type="ORF">VB738_03810</name>
</gene>
<evidence type="ECO:0000259" key="3">
    <source>
        <dbReference type="PROSITE" id="PS50801"/>
    </source>
</evidence>
<feature type="domain" description="STAS" evidence="3">
    <location>
        <begin position="33"/>
        <end position="130"/>
    </location>
</feature>
<dbReference type="Gene3D" id="3.30.750.24">
    <property type="entry name" value="STAS domain"/>
    <property type="match status" value="1"/>
</dbReference>
<dbReference type="RefSeq" id="WP_323304489.1">
    <property type="nucleotide sequence ID" value="NZ_JAYGHX010000002.1"/>
</dbReference>
<proteinExistence type="inferred from homology"/>
<protein>
    <recommendedName>
        <fullName evidence="2">Anti-sigma factor antagonist</fullName>
    </recommendedName>
</protein>
<evidence type="ECO:0000313" key="5">
    <source>
        <dbReference type="Proteomes" id="UP001304461"/>
    </source>
</evidence>
<comment type="caution">
    <text evidence="4">The sequence shown here is derived from an EMBL/GenBank/DDBJ whole genome shotgun (WGS) entry which is preliminary data.</text>
</comment>
<dbReference type="InterPro" id="IPR003658">
    <property type="entry name" value="Anti-sigma_ant"/>
</dbReference>
<accession>A0ABU5RRM4</accession>
<keyword evidence="5" id="KW-1185">Reference proteome</keyword>
<evidence type="ECO:0000256" key="2">
    <source>
        <dbReference type="RuleBase" id="RU003749"/>
    </source>
</evidence>
<dbReference type="CDD" id="cd07043">
    <property type="entry name" value="STAS_anti-anti-sigma_factors"/>
    <property type="match status" value="1"/>
</dbReference>
<dbReference type="InterPro" id="IPR036513">
    <property type="entry name" value="STAS_dom_sf"/>
</dbReference>
<name>A0ABU5RRM4_9CYAN</name>
<dbReference type="NCBIfam" id="TIGR00377">
    <property type="entry name" value="ant_ant_sig"/>
    <property type="match status" value="1"/>
</dbReference>
<dbReference type="PANTHER" id="PTHR33495">
    <property type="entry name" value="ANTI-SIGMA FACTOR ANTAGONIST TM_1081-RELATED-RELATED"/>
    <property type="match status" value="1"/>
</dbReference>
<dbReference type="PANTHER" id="PTHR33495:SF2">
    <property type="entry name" value="ANTI-SIGMA FACTOR ANTAGONIST TM_1081-RELATED"/>
    <property type="match status" value="1"/>
</dbReference>
<organism evidence="4 5">
    <name type="scientific">Cyanobium gracile UHCC 0139</name>
    <dbReference type="NCBI Taxonomy" id="3110308"/>
    <lineage>
        <taxon>Bacteria</taxon>
        <taxon>Bacillati</taxon>
        <taxon>Cyanobacteriota</taxon>
        <taxon>Cyanophyceae</taxon>
        <taxon>Synechococcales</taxon>
        <taxon>Prochlorococcaceae</taxon>
        <taxon>Cyanobium</taxon>
    </lineage>
</organism>
<evidence type="ECO:0000256" key="1">
    <source>
        <dbReference type="ARBA" id="ARBA00009013"/>
    </source>
</evidence>
<reference evidence="4 5" key="1">
    <citation type="submission" date="2023-12" db="EMBL/GenBank/DDBJ databases">
        <title>Baltic Sea Cyanobacteria.</title>
        <authorList>
            <person name="Delbaje E."/>
            <person name="Fewer D.P."/>
            <person name="Shishido T.K."/>
        </authorList>
    </citation>
    <scope>NUCLEOTIDE SEQUENCE [LARGE SCALE GENOMIC DNA]</scope>
    <source>
        <strain evidence="4 5">UHCC 0139</strain>
    </source>
</reference>
<dbReference type="PROSITE" id="PS50801">
    <property type="entry name" value="STAS"/>
    <property type="match status" value="1"/>
</dbReference>
<dbReference type="EMBL" id="JAYGHX010000002">
    <property type="protein sequence ID" value="MEA5390382.1"/>
    <property type="molecule type" value="Genomic_DNA"/>
</dbReference>
<evidence type="ECO:0000313" key="4">
    <source>
        <dbReference type="EMBL" id="MEA5390382.1"/>
    </source>
</evidence>
<dbReference type="Pfam" id="PF01740">
    <property type="entry name" value="STAS"/>
    <property type="match status" value="1"/>
</dbReference>
<dbReference type="SUPFAM" id="SSF52091">
    <property type="entry name" value="SpoIIaa-like"/>
    <property type="match status" value="1"/>
</dbReference>
<sequence length="136" mass="14672">MGSALSADGESPNPAAMVRSMRFVIPCVDDPSVLKPSGLLDAQSGADLRATISLLLKEKPGDILIDCQSIEFMDSSGFGALVSMLKRVREHGKQLYLCSLNSQVRIVLELTGTEKVFTIFPDREACLASLSQDQIV</sequence>